<dbReference type="SUPFAM" id="SSF52833">
    <property type="entry name" value="Thioredoxin-like"/>
    <property type="match status" value="1"/>
</dbReference>
<feature type="domain" description="Thioredoxin" evidence="2">
    <location>
        <begin position="68"/>
        <end position="185"/>
    </location>
</feature>
<dbReference type="Gene3D" id="3.40.30.10">
    <property type="entry name" value="Glutaredoxin"/>
    <property type="match status" value="1"/>
</dbReference>
<reference evidence="4" key="1">
    <citation type="submission" date="2017-09" db="EMBL/GenBank/DDBJ databases">
        <title>Depth-based differentiation of microbial function through sediment-hosted aquifers and enrichment of novel symbionts in the deep terrestrial subsurface.</title>
        <authorList>
            <person name="Probst A.J."/>
            <person name="Ladd B."/>
            <person name="Jarett J.K."/>
            <person name="Geller-Mcgrath D.E."/>
            <person name="Sieber C.M.K."/>
            <person name="Emerson J.B."/>
            <person name="Anantharaman K."/>
            <person name="Thomas B.C."/>
            <person name="Malmstrom R."/>
            <person name="Stieglmeier M."/>
            <person name="Klingl A."/>
            <person name="Woyke T."/>
            <person name="Ryan C.M."/>
            <person name="Banfield J.F."/>
        </authorList>
    </citation>
    <scope>NUCLEOTIDE SEQUENCE [LARGE SCALE GENOMIC DNA]</scope>
</reference>
<gene>
    <name evidence="3" type="ORF">COU33_01440</name>
</gene>
<dbReference type="Proteomes" id="UP000229362">
    <property type="component" value="Unassembled WGS sequence"/>
</dbReference>
<dbReference type="EMBL" id="PFBZ01000060">
    <property type="protein sequence ID" value="PIT86744.1"/>
    <property type="molecule type" value="Genomic_DNA"/>
</dbReference>
<dbReference type="InterPro" id="IPR017937">
    <property type="entry name" value="Thioredoxin_CS"/>
</dbReference>
<dbReference type="PROSITE" id="PS51352">
    <property type="entry name" value="THIOREDOXIN_2"/>
    <property type="match status" value="1"/>
</dbReference>
<dbReference type="CDD" id="cd02947">
    <property type="entry name" value="TRX_family"/>
    <property type="match status" value="1"/>
</dbReference>
<evidence type="ECO:0000256" key="1">
    <source>
        <dbReference type="SAM" id="MobiDB-lite"/>
    </source>
</evidence>
<organism evidence="3 4">
    <name type="scientific">Candidatus Magasanikbacteria bacterium CG10_big_fil_rev_8_21_14_0_10_43_6</name>
    <dbReference type="NCBI Taxonomy" id="1974650"/>
    <lineage>
        <taxon>Bacteria</taxon>
        <taxon>Candidatus Magasanikiibacteriota</taxon>
    </lineage>
</organism>
<dbReference type="Pfam" id="PF00085">
    <property type="entry name" value="Thioredoxin"/>
    <property type="match status" value="1"/>
</dbReference>
<proteinExistence type="predicted"/>
<comment type="caution">
    <text evidence="3">The sequence shown here is derived from an EMBL/GenBank/DDBJ whole genome shotgun (WGS) entry which is preliminary data.</text>
</comment>
<evidence type="ECO:0000259" key="2">
    <source>
        <dbReference type="PROSITE" id="PS51352"/>
    </source>
</evidence>
<feature type="region of interest" description="Disordered" evidence="1">
    <location>
        <begin position="32"/>
        <end position="65"/>
    </location>
</feature>
<name>A0A2M6W1Q5_9BACT</name>
<dbReference type="AlphaFoldDB" id="A0A2M6W1Q5"/>
<sequence>MTHRSQVLTPIISVFALLLLVGAGCTLPRYEESTNIPETDSTDQRDAMETNDAMMKNGDATETNDAMMKDSDTMEKESGTVSATGSYEAYSADKLANAHTGDVVLFFHAGWCPTCKTLNSALEASRANIPAGLTILKTDYDTQTELKKKYGVTYQHTLVQVDANGNMLKKWNGGSTLESITVQVL</sequence>
<protein>
    <recommendedName>
        <fullName evidence="2">Thioredoxin domain-containing protein</fullName>
    </recommendedName>
</protein>
<dbReference type="PROSITE" id="PS51257">
    <property type="entry name" value="PROKAR_LIPOPROTEIN"/>
    <property type="match status" value="1"/>
</dbReference>
<dbReference type="InterPro" id="IPR013766">
    <property type="entry name" value="Thioredoxin_domain"/>
</dbReference>
<dbReference type="PROSITE" id="PS00194">
    <property type="entry name" value="THIOREDOXIN_1"/>
    <property type="match status" value="1"/>
</dbReference>
<evidence type="ECO:0000313" key="4">
    <source>
        <dbReference type="Proteomes" id="UP000229362"/>
    </source>
</evidence>
<evidence type="ECO:0000313" key="3">
    <source>
        <dbReference type="EMBL" id="PIT86744.1"/>
    </source>
</evidence>
<accession>A0A2M6W1Q5</accession>
<dbReference type="InterPro" id="IPR036249">
    <property type="entry name" value="Thioredoxin-like_sf"/>
</dbReference>